<sequence>MMLIQLANQEGRLNMLERFGILPNKATAPWFKFFLCVVLILTAISLLIKSDQLKDPTNPGNQGWPSVNSAKLINQQQPSKIALDWLREVFIQPRADYVVNKSMLPR</sequence>
<protein>
    <submittedName>
        <fullName evidence="2">Uncharacterized protein</fullName>
    </submittedName>
</protein>
<keyword evidence="3" id="KW-1185">Reference proteome</keyword>
<gene>
    <name evidence="2" type="ORF">H5993_02435</name>
</gene>
<comment type="caution">
    <text evidence="2">The sequence shown here is derived from an EMBL/GenBank/DDBJ whole genome shotgun (WGS) entry which is preliminary data.</text>
</comment>
<evidence type="ECO:0000256" key="1">
    <source>
        <dbReference type="SAM" id="Phobius"/>
    </source>
</evidence>
<proteinExistence type="predicted"/>
<evidence type="ECO:0000313" key="3">
    <source>
        <dbReference type="Proteomes" id="UP000776629"/>
    </source>
</evidence>
<organism evidence="2 3">
    <name type="scientific">Limosilactobacillus alvi</name>
    <dbReference type="NCBI Taxonomy" id="990412"/>
    <lineage>
        <taxon>Bacteria</taxon>
        <taxon>Bacillati</taxon>
        <taxon>Bacillota</taxon>
        <taxon>Bacilli</taxon>
        <taxon>Lactobacillales</taxon>
        <taxon>Lactobacillaceae</taxon>
        <taxon>Limosilactobacillus</taxon>
    </lineage>
</organism>
<dbReference type="Proteomes" id="UP000776629">
    <property type="component" value="Unassembled WGS sequence"/>
</dbReference>
<accession>A0ABS2EML8</accession>
<keyword evidence="1" id="KW-1133">Transmembrane helix</keyword>
<evidence type="ECO:0000313" key="2">
    <source>
        <dbReference type="EMBL" id="MBM6753625.1"/>
    </source>
</evidence>
<keyword evidence="1" id="KW-0812">Transmembrane</keyword>
<feature type="transmembrane region" description="Helical" evidence="1">
    <location>
        <begin position="30"/>
        <end position="48"/>
    </location>
</feature>
<keyword evidence="1" id="KW-0472">Membrane</keyword>
<name>A0ABS2EML8_9LACO</name>
<dbReference type="EMBL" id="JACJJQ010000007">
    <property type="protein sequence ID" value="MBM6753625.1"/>
    <property type="molecule type" value="Genomic_DNA"/>
</dbReference>
<reference evidence="2 3" key="1">
    <citation type="journal article" date="2021" name="Sci. Rep.">
        <title>The distribution of antibiotic resistance genes in chicken gut microbiota commensals.</title>
        <authorList>
            <person name="Juricova H."/>
            <person name="Matiasovicova J."/>
            <person name="Kubasova T."/>
            <person name="Cejkova D."/>
            <person name="Rychlik I."/>
        </authorList>
    </citation>
    <scope>NUCLEOTIDE SEQUENCE [LARGE SCALE GENOMIC DNA]</scope>
    <source>
        <strain evidence="2 3">An810</strain>
    </source>
</reference>